<feature type="active site" description="Charge relay system" evidence="5">
    <location>
        <position position="235"/>
    </location>
</feature>
<evidence type="ECO:0000256" key="4">
    <source>
        <dbReference type="ARBA" id="ARBA00022825"/>
    </source>
</evidence>
<name>A0ABT9R998_9ACTN</name>
<dbReference type="PROSITE" id="PS51892">
    <property type="entry name" value="SUBTILASE"/>
    <property type="match status" value="1"/>
</dbReference>
<dbReference type="EMBL" id="JAUSRB010000002">
    <property type="protein sequence ID" value="MDP9865384.1"/>
    <property type="molecule type" value="Genomic_DNA"/>
</dbReference>
<dbReference type="RefSeq" id="WP_306864650.1">
    <property type="nucleotide sequence ID" value="NZ_JAUSRB010000002.1"/>
</dbReference>
<feature type="domain" description="Peptidase S8/S53" evidence="9">
    <location>
        <begin position="161"/>
        <end position="461"/>
    </location>
</feature>
<organism evidence="10 11">
    <name type="scientific">Streptosporangium brasiliense</name>
    <dbReference type="NCBI Taxonomy" id="47480"/>
    <lineage>
        <taxon>Bacteria</taxon>
        <taxon>Bacillati</taxon>
        <taxon>Actinomycetota</taxon>
        <taxon>Actinomycetes</taxon>
        <taxon>Streptosporangiales</taxon>
        <taxon>Streptosporangiaceae</taxon>
        <taxon>Streptosporangium</taxon>
    </lineage>
</organism>
<accession>A0ABT9R998</accession>
<feature type="compositionally biased region" description="Low complexity" evidence="7">
    <location>
        <begin position="505"/>
        <end position="537"/>
    </location>
</feature>
<dbReference type="Proteomes" id="UP001230426">
    <property type="component" value="Unassembled WGS sequence"/>
</dbReference>
<feature type="signal peptide" evidence="8">
    <location>
        <begin position="1"/>
        <end position="21"/>
    </location>
</feature>
<dbReference type="Gene3D" id="3.40.50.200">
    <property type="entry name" value="Peptidase S8/S53 domain"/>
    <property type="match status" value="1"/>
</dbReference>
<evidence type="ECO:0000313" key="10">
    <source>
        <dbReference type="EMBL" id="MDP9865384.1"/>
    </source>
</evidence>
<comment type="similarity">
    <text evidence="1 5 6">Belongs to the peptidase S8 family.</text>
</comment>
<sequence>MRLRRLMAGAAVLAVTATTFAITPGTASAVSASSPQALPGTFPQALSGTLQTAPEADEPTQAETRKALEAFENKVRVIIDTKTSSQVGGVAEDLKAEGDKVLLQEAAESFLVAVVDKTDVAQLKKEPEVESVKVDTLTFPSLLTSTKVIGADKVHASGVTGGGQAVAVIDTGVDRDHPFLAGRIAAEACFSTSTIKDIAISLCPNFGSKQIGPGAADAETPNCYSLIQRGNLCSHGTHVAGIAAGKLTPGAPADGVAPGAGVIAIQVFSKIYDGGPNGCGSWAEVPCIGAYQSNIRQALAHVETLTATHKIAAANMSLGGGSSATDCDRLPNGQETLPEAASLRARGVATVVAAGNEHTVGAVSWPACVSSVITVGATDDNDAVAPFSNQGKQLELFAPGVGIESSVPSDKWSGRGRNNTYDVYSGTSMAAPHVAGAFALLRQKRPDASVEELLTLLRRTGKPITYDSVEIVDREPVEVKAVTPRIDLWAALNPAPTTPTPTPTSTPTATPTATPTVTPTATPTATPTVTPTRGPSATPKPTPTPTPTPTATGRGLGDVSPIPVPDLCGRGRGSTALTAAQWAAEFRKGAGKLSDKTLLCYLSLAQNGSKVFPEATDSNSLGKAYKVLRGKGARATLDRELLAAWLNWAHGVYDGSTKVHRTTTLKSAVAVAERHRLNGKATAAQLAGAAKYLRTYVNKAK</sequence>
<feature type="active site" description="Charge relay system" evidence="5">
    <location>
        <position position="170"/>
    </location>
</feature>
<keyword evidence="3 5" id="KW-0378">Hydrolase</keyword>
<keyword evidence="2 5" id="KW-0645">Protease</keyword>
<evidence type="ECO:0000256" key="2">
    <source>
        <dbReference type="ARBA" id="ARBA00022670"/>
    </source>
</evidence>
<dbReference type="GO" id="GO:0006508">
    <property type="term" value="P:proteolysis"/>
    <property type="evidence" value="ECO:0007669"/>
    <property type="project" value="UniProtKB-KW"/>
</dbReference>
<proteinExistence type="inferred from homology"/>
<comment type="caution">
    <text evidence="10">The sequence shown here is derived from an EMBL/GenBank/DDBJ whole genome shotgun (WGS) entry which is preliminary data.</text>
</comment>
<reference evidence="10 11" key="1">
    <citation type="submission" date="2023-07" db="EMBL/GenBank/DDBJ databases">
        <title>Sequencing the genomes of 1000 actinobacteria strains.</title>
        <authorList>
            <person name="Klenk H.-P."/>
        </authorList>
    </citation>
    <scope>NUCLEOTIDE SEQUENCE [LARGE SCALE GENOMIC DNA]</scope>
    <source>
        <strain evidence="10 11">DSM 44109</strain>
    </source>
</reference>
<feature type="compositionally biased region" description="Pro residues" evidence="7">
    <location>
        <begin position="538"/>
        <end position="548"/>
    </location>
</feature>
<dbReference type="Pfam" id="PF00082">
    <property type="entry name" value="Peptidase_S8"/>
    <property type="match status" value="1"/>
</dbReference>
<dbReference type="InterPro" id="IPR036852">
    <property type="entry name" value="Peptidase_S8/S53_dom_sf"/>
</dbReference>
<feature type="active site" description="Charge relay system" evidence="5">
    <location>
        <position position="428"/>
    </location>
</feature>
<feature type="region of interest" description="Disordered" evidence="7">
    <location>
        <begin position="492"/>
        <end position="559"/>
    </location>
</feature>
<evidence type="ECO:0000256" key="7">
    <source>
        <dbReference type="SAM" id="MobiDB-lite"/>
    </source>
</evidence>
<dbReference type="InterPro" id="IPR023827">
    <property type="entry name" value="Peptidase_S8_Asp-AS"/>
</dbReference>
<evidence type="ECO:0000256" key="6">
    <source>
        <dbReference type="RuleBase" id="RU003355"/>
    </source>
</evidence>
<feature type="chain" id="PRO_5046352497" evidence="8">
    <location>
        <begin position="22"/>
        <end position="701"/>
    </location>
</feature>
<evidence type="ECO:0000256" key="8">
    <source>
        <dbReference type="SAM" id="SignalP"/>
    </source>
</evidence>
<dbReference type="InterPro" id="IPR022398">
    <property type="entry name" value="Peptidase_S8_His-AS"/>
</dbReference>
<evidence type="ECO:0000259" key="9">
    <source>
        <dbReference type="Pfam" id="PF00082"/>
    </source>
</evidence>
<keyword evidence="11" id="KW-1185">Reference proteome</keyword>
<dbReference type="PANTHER" id="PTHR43806">
    <property type="entry name" value="PEPTIDASE S8"/>
    <property type="match status" value="1"/>
</dbReference>
<evidence type="ECO:0000313" key="11">
    <source>
        <dbReference type="Proteomes" id="UP001230426"/>
    </source>
</evidence>
<dbReference type="InterPro" id="IPR015500">
    <property type="entry name" value="Peptidase_S8_subtilisin-rel"/>
</dbReference>
<keyword evidence="8" id="KW-0732">Signal</keyword>
<dbReference type="PROSITE" id="PS00137">
    <property type="entry name" value="SUBTILASE_HIS"/>
    <property type="match status" value="1"/>
</dbReference>
<keyword evidence="4 5" id="KW-0720">Serine protease</keyword>
<dbReference type="PRINTS" id="PR00723">
    <property type="entry name" value="SUBTILISIN"/>
</dbReference>
<dbReference type="InterPro" id="IPR023828">
    <property type="entry name" value="Peptidase_S8_Ser-AS"/>
</dbReference>
<dbReference type="PROSITE" id="PS00136">
    <property type="entry name" value="SUBTILASE_ASP"/>
    <property type="match status" value="1"/>
</dbReference>
<evidence type="ECO:0000256" key="5">
    <source>
        <dbReference type="PROSITE-ProRule" id="PRU01240"/>
    </source>
</evidence>
<dbReference type="SUPFAM" id="SSF52743">
    <property type="entry name" value="Subtilisin-like"/>
    <property type="match status" value="1"/>
</dbReference>
<protein>
    <submittedName>
        <fullName evidence="10">Subtilisin family serine protease</fullName>
    </submittedName>
</protein>
<dbReference type="PANTHER" id="PTHR43806:SF11">
    <property type="entry name" value="CEREVISIN-RELATED"/>
    <property type="match status" value="1"/>
</dbReference>
<dbReference type="InterPro" id="IPR050131">
    <property type="entry name" value="Peptidase_S8_subtilisin-like"/>
</dbReference>
<evidence type="ECO:0000256" key="1">
    <source>
        <dbReference type="ARBA" id="ARBA00011073"/>
    </source>
</evidence>
<dbReference type="PROSITE" id="PS00138">
    <property type="entry name" value="SUBTILASE_SER"/>
    <property type="match status" value="1"/>
</dbReference>
<dbReference type="GO" id="GO:0008233">
    <property type="term" value="F:peptidase activity"/>
    <property type="evidence" value="ECO:0007669"/>
    <property type="project" value="UniProtKB-KW"/>
</dbReference>
<dbReference type="InterPro" id="IPR000209">
    <property type="entry name" value="Peptidase_S8/S53_dom"/>
</dbReference>
<evidence type="ECO:0000256" key="3">
    <source>
        <dbReference type="ARBA" id="ARBA00022801"/>
    </source>
</evidence>
<gene>
    <name evidence="10" type="ORF">J2S55_004650</name>
</gene>